<dbReference type="InterPro" id="IPR011009">
    <property type="entry name" value="Kinase-like_dom_sf"/>
</dbReference>
<evidence type="ECO:0000313" key="10">
    <source>
        <dbReference type="Proteomes" id="UP000091956"/>
    </source>
</evidence>
<evidence type="ECO:0000256" key="3">
    <source>
        <dbReference type="ARBA" id="ARBA00022741"/>
    </source>
</evidence>
<dbReference type="AlphaFoldDB" id="A0A1B8GJW7"/>
<keyword evidence="10" id="KW-1185">Reference proteome</keyword>
<accession>A0A1B8GJW7</accession>
<dbReference type="InterPro" id="IPR000719">
    <property type="entry name" value="Prot_kinase_dom"/>
</dbReference>
<evidence type="ECO:0000256" key="7">
    <source>
        <dbReference type="SAM" id="MobiDB-lite"/>
    </source>
</evidence>
<protein>
    <submittedName>
        <fullName evidence="9">Polo kinase</fullName>
    </submittedName>
</protein>
<keyword evidence="1" id="KW-0723">Serine/threonine-protein kinase</keyword>
<feature type="region of interest" description="Disordered" evidence="7">
    <location>
        <begin position="459"/>
        <end position="571"/>
    </location>
</feature>
<organism evidence="9 10">
    <name type="scientific">Pseudogymnoascus verrucosus</name>
    <dbReference type="NCBI Taxonomy" id="342668"/>
    <lineage>
        <taxon>Eukaryota</taxon>
        <taxon>Fungi</taxon>
        <taxon>Dikarya</taxon>
        <taxon>Ascomycota</taxon>
        <taxon>Pezizomycotina</taxon>
        <taxon>Leotiomycetes</taxon>
        <taxon>Thelebolales</taxon>
        <taxon>Thelebolaceae</taxon>
        <taxon>Pseudogymnoascus</taxon>
    </lineage>
</organism>
<dbReference type="CDD" id="cd14099">
    <property type="entry name" value="STKc_PLK"/>
    <property type="match status" value="1"/>
</dbReference>
<dbReference type="GO" id="GO:0005524">
    <property type="term" value="F:ATP binding"/>
    <property type="evidence" value="ECO:0007669"/>
    <property type="project" value="UniProtKB-UniRule"/>
</dbReference>
<evidence type="ECO:0000313" key="9">
    <source>
        <dbReference type="EMBL" id="OBT96118.2"/>
    </source>
</evidence>
<dbReference type="PANTHER" id="PTHR24345">
    <property type="entry name" value="SERINE/THREONINE-PROTEIN KINASE PLK"/>
    <property type="match status" value="1"/>
</dbReference>
<evidence type="ECO:0000256" key="4">
    <source>
        <dbReference type="ARBA" id="ARBA00022777"/>
    </source>
</evidence>
<dbReference type="Proteomes" id="UP000091956">
    <property type="component" value="Unassembled WGS sequence"/>
</dbReference>
<sequence length="980" mass="109569">MAALSPLDINANLRPRQAAHKERTKAPPAKVSPREKDHPPPPPAEVYEPPSSDRPNGATYTTGKLLGKGGFAICHDGVLADTREKYALKIVKSVMPQKKMEQKFQTELQIHSKMRHANIVQFHRAFTYQESTYIVLELCPNGSLMDMVKKRRFVTEPEVRFYTIQIAGAIKYMHLKGIIHRDLKMGNIFLDKDMNVKVGDFGLAALLMSGKDMTACRRTTLCGTPNYIAPEILEKGKGGHDHAVDIWSLGIIIFAMLTGRPPFQSTTQEEIYRKAREREYDWPSLDKTNNYISQEAKDLVALLLQSPEDRPDCDTIVQHPFFSSGWVPQEEEMTPSLRENSPDPNQFATLSLRGGRASLYARNLKALCVKSDVGPWSATQKVHSSTYREVAAEEKAGLTPAVPLADNVVYRPFDEVVREHKATLAREESRAATKPKEYDQKPLTHRPVTVAAASKTVPRSFAAQQRAQNQPPIVSATVRRPRPQAESGPSTRRANPYDQASEEEQASAETRTRSRREPSRSQAKGKGVSESVVATEARLGADMVQQLGKPRSETTAPSVKSSSRDPATASIFSPSENAEFLHRSKPRHVTKNLQVLYAEIERALNSRSVGPAREAPDSEPTIVVKWVDYTNKFGLGYILNDGGVGCIFKSLPVSGDPNTQIPPTCVVVRNAEKHLQNRRNPNYPDRNQLVPVSGADIEFFENNGDEGISCVKVSPRAFAASEEYGVAGKLGRGKDEWEDRKREKIVLWRKFANYMTVFGRDQDHPYDDALNRMSLDGDSDSSDPNKSNVVTFYQRFGDVGCWGFRNGSFQFNFPDHTKMLLSADGTWCDFYHLPLEAARDLALTGNLPSAALDDRQHLSFPLQAFLNFMTKPSTRNGMTSRRRGIQVDPMIQGIPAANDFRRKVEFIKAIVGEWITNGGIGRSAMEPESRLRWLGNRELVNVKVPFKHVWVTVGAYGGDDRRVAWFDPREPSQVVPDIEA</sequence>
<gene>
    <name evidence="9" type="primary">CDC5</name>
    <name evidence="9" type="ORF">VE01_06859</name>
</gene>
<dbReference type="CDD" id="cd13118">
    <property type="entry name" value="POLO_box_1"/>
    <property type="match status" value="1"/>
</dbReference>
<name>A0A1B8GJW7_9PEZI</name>
<evidence type="ECO:0000256" key="6">
    <source>
        <dbReference type="PROSITE-ProRule" id="PRU10141"/>
    </source>
</evidence>
<feature type="compositionally biased region" description="Polar residues" evidence="7">
    <location>
        <begin position="462"/>
        <end position="472"/>
    </location>
</feature>
<proteinExistence type="predicted"/>
<feature type="domain" description="Protein kinase" evidence="8">
    <location>
        <begin position="60"/>
        <end position="322"/>
    </location>
</feature>
<dbReference type="GO" id="GO:0005737">
    <property type="term" value="C:cytoplasm"/>
    <property type="evidence" value="ECO:0007669"/>
    <property type="project" value="TreeGrafter"/>
</dbReference>
<dbReference type="GO" id="GO:0005634">
    <property type="term" value="C:nucleus"/>
    <property type="evidence" value="ECO:0007669"/>
    <property type="project" value="TreeGrafter"/>
</dbReference>
<dbReference type="Gene3D" id="1.10.510.10">
    <property type="entry name" value="Transferase(Phosphotransferase) domain 1"/>
    <property type="match status" value="1"/>
</dbReference>
<feature type="binding site" evidence="6">
    <location>
        <position position="89"/>
    </location>
    <ligand>
        <name>ATP</name>
        <dbReference type="ChEBI" id="CHEBI:30616"/>
    </ligand>
</feature>
<dbReference type="PROSITE" id="PS50011">
    <property type="entry name" value="PROTEIN_KINASE_DOM"/>
    <property type="match status" value="1"/>
</dbReference>
<keyword evidence="3 6" id="KW-0547">Nucleotide-binding</keyword>
<evidence type="ECO:0000256" key="1">
    <source>
        <dbReference type="ARBA" id="ARBA00022527"/>
    </source>
</evidence>
<dbReference type="InterPro" id="IPR036947">
    <property type="entry name" value="POLO_box_dom_sf"/>
</dbReference>
<keyword evidence="2" id="KW-0808">Transferase</keyword>
<reference evidence="9 10" key="1">
    <citation type="submission" date="2016-03" db="EMBL/GenBank/DDBJ databases">
        <title>Comparative genomics of Pseudogymnoascus destructans, the fungus causing white-nose syndrome of bats.</title>
        <authorList>
            <person name="Palmer J.M."/>
            <person name="Drees K.P."/>
            <person name="Foster J.T."/>
            <person name="Lindner D.L."/>
        </authorList>
    </citation>
    <scope>NUCLEOTIDE SEQUENCE [LARGE SCALE GENOMIC DNA]</scope>
    <source>
        <strain evidence="9 10">UAMH 10579</strain>
    </source>
</reference>
<dbReference type="SUPFAM" id="SSF82615">
    <property type="entry name" value="Polo-box domain"/>
    <property type="match status" value="2"/>
</dbReference>
<dbReference type="PANTHER" id="PTHR24345:SF0">
    <property type="entry name" value="CELL CYCLE SERINE_THREONINE-PROTEIN KINASE CDC5_MSD2"/>
    <property type="match status" value="1"/>
</dbReference>
<dbReference type="GeneID" id="28840245"/>
<dbReference type="EMBL" id="KV460230">
    <property type="protein sequence ID" value="OBT96118.2"/>
    <property type="molecule type" value="Genomic_DNA"/>
</dbReference>
<dbReference type="SUPFAM" id="SSF56112">
    <property type="entry name" value="Protein kinase-like (PK-like)"/>
    <property type="match status" value="1"/>
</dbReference>
<keyword evidence="5 6" id="KW-0067">ATP-binding</keyword>
<dbReference type="GO" id="GO:0000776">
    <property type="term" value="C:kinetochore"/>
    <property type="evidence" value="ECO:0007669"/>
    <property type="project" value="TreeGrafter"/>
</dbReference>
<evidence type="ECO:0000256" key="2">
    <source>
        <dbReference type="ARBA" id="ARBA00022679"/>
    </source>
</evidence>
<dbReference type="GO" id="GO:0004674">
    <property type="term" value="F:protein serine/threonine kinase activity"/>
    <property type="evidence" value="ECO:0007669"/>
    <property type="project" value="UniProtKB-KW"/>
</dbReference>
<evidence type="ECO:0000259" key="8">
    <source>
        <dbReference type="PROSITE" id="PS50011"/>
    </source>
</evidence>
<dbReference type="Gene3D" id="3.30.1120.30">
    <property type="entry name" value="POLO box domain"/>
    <property type="match status" value="2"/>
</dbReference>
<feature type="compositionally biased region" description="Basic and acidic residues" evidence="7">
    <location>
        <begin position="510"/>
        <end position="519"/>
    </location>
</feature>
<dbReference type="PROSITE" id="PS00108">
    <property type="entry name" value="PROTEIN_KINASE_ST"/>
    <property type="match status" value="1"/>
</dbReference>
<feature type="compositionally biased region" description="Basic and acidic residues" evidence="7">
    <location>
        <begin position="422"/>
        <end position="442"/>
    </location>
</feature>
<evidence type="ECO:0000256" key="5">
    <source>
        <dbReference type="ARBA" id="ARBA00022840"/>
    </source>
</evidence>
<dbReference type="Pfam" id="PF00069">
    <property type="entry name" value="Pkinase"/>
    <property type="match status" value="1"/>
</dbReference>
<dbReference type="InterPro" id="IPR033701">
    <property type="entry name" value="POLO_box_1"/>
</dbReference>
<dbReference type="FunFam" id="1.10.510.10:FF:000652">
    <property type="entry name" value="Serine/threonine-protein kinase"/>
    <property type="match status" value="1"/>
</dbReference>
<keyword evidence="4 9" id="KW-0418">Kinase</keyword>
<dbReference type="GO" id="GO:0007052">
    <property type="term" value="P:mitotic spindle organization"/>
    <property type="evidence" value="ECO:0007669"/>
    <property type="project" value="TreeGrafter"/>
</dbReference>
<feature type="region of interest" description="Disordered" evidence="7">
    <location>
        <begin position="1"/>
        <end position="61"/>
    </location>
</feature>
<dbReference type="InterPro" id="IPR008271">
    <property type="entry name" value="Ser/Thr_kinase_AS"/>
</dbReference>
<dbReference type="FunFam" id="3.30.1120.30:FF:000004">
    <property type="entry name" value="Serine/threonine-protein kinase"/>
    <property type="match status" value="1"/>
</dbReference>
<dbReference type="GO" id="GO:0005816">
    <property type="term" value="C:spindle pole body"/>
    <property type="evidence" value="ECO:0007669"/>
    <property type="project" value="TreeGrafter"/>
</dbReference>
<dbReference type="GO" id="GO:0000922">
    <property type="term" value="C:spindle pole"/>
    <property type="evidence" value="ECO:0007669"/>
    <property type="project" value="TreeGrafter"/>
</dbReference>
<dbReference type="SMART" id="SM00220">
    <property type="entry name" value="S_TKc"/>
    <property type="match status" value="1"/>
</dbReference>
<dbReference type="InterPro" id="IPR017441">
    <property type="entry name" value="Protein_kinase_ATP_BS"/>
</dbReference>
<dbReference type="STRING" id="342668.A0A1B8GJW7"/>
<dbReference type="PROSITE" id="PS00107">
    <property type="entry name" value="PROTEIN_KINASE_ATP"/>
    <property type="match status" value="1"/>
</dbReference>
<feature type="compositionally biased region" description="Polar residues" evidence="7">
    <location>
        <begin position="553"/>
        <end position="571"/>
    </location>
</feature>
<dbReference type="Gene3D" id="3.30.200.20">
    <property type="entry name" value="Phosphorylase Kinase, domain 1"/>
    <property type="match status" value="1"/>
</dbReference>
<reference evidence="10" key="2">
    <citation type="journal article" date="2018" name="Nat. Commun.">
        <title>Extreme sensitivity to ultraviolet light in the fungal pathogen causing white-nose syndrome of bats.</title>
        <authorList>
            <person name="Palmer J.M."/>
            <person name="Drees K.P."/>
            <person name="Foster J.T."/>
            <person name="Lindner D.L."/>
        </authorList>
    </citation>
    <scope>NUCLEOTIDE SEQUENCE [LARGE SCALE GENOMIC DNA]</scope>
    <source>
        <strain evidence="10">UAMH 10579</strain>
    </source>
</reference>
<dbReference type="RefSeq" id="XP_059319653.1">
    <property type="nucleotide sequence ID" value="XM_059463837.1"/>
</dbReference>
<feature type="region of interest" description="Disordered" evidence="7">
    <location>
        <begin position="422"/>
        <end position="447"/>
    </location>
</feature>